<comment type="caution">
    <text evidence="3">The sequence shown here is derived from an EMBL/GenBank/DDBJ whole genome shotgun (WGS) entry which is preliminary data.</text>
</comment>
<feature type="compositionally biased region" description="Basic and acidic residues" evidence="2">
    <location>
        <begin position="253"/>
        <end position="262"/>
    </location>
</feature>
<dbReference type="AlphaFoldDB" id="A0A1Y2B448"/>
<organism evidence="3 4">
    <name type="scientific">Rhizoclosmatium globosum</name>
    <dbReference type="NCBI Taxonomy" id="329046"/>
    <lineage>
        <taxon>Eukaryota</taxon>
        <taxon>Fungi</taxon>
        <taxon>Fungi incertae sedis</taxon>
        <taxon>Chytridiomycota</taxon>
        <taxon>Chytridiomycota incertae sedis</taxon>
        <taxon>Chytridiomycetes</taxon>
        <taxon>Chytridiales</taxon>
        <taxon>Chytriomycetaceae</taxon>
        <taxon>Rhizoclosmatium</taxon>
    </lineage>
</organism>
<evidence type="ECO:0000256" key="1">
    <source>
        <dbReference type="SAM" id="Coils"/>
    </source>
</evidence>
<reference evidence="3 4" key="1">
    <citation type="submission" date="2016-07" db="EMBL/GenBank/DDBJ databases">
        <title>Pervasive Adenine N6-methylation of Active Genes in Fungi.</title>
        <authorList>
            <consortium name="DOE Joint Genome Institute"/>
            <person name="Mondo S.J."/>
            <person name="Dannebaum R.O."/>
            <person name="Kuo R.C."/>
            <person name="Labutti K."/>
            <person name="Haridas S."/>
            <person name="Kuo A."/>
            <person name="Salamov A."/>
            <person name="Ahrendt S.R."/>
            <person name="Lipzen A."/>
            <person name="Sullivan W."/>
            <person name="Andreopoulos W.B."/>
            <person name="Clum A."/>
            <person name="Lindquist E."/>
            <person name="Daum C."/>
            <person name="Ramamoorthy G.K."/>
            <person name="Gryganskyi A."/>
            <person name="Culley D."/>
            <person name="Magnuson J.K."/>
            <person name="James T.Y."/>
            <person name="O'Malley M.A."/>
            <person name="Stajich J.E."/>
            <person name="Spatafora J.W."/>
            <person name="Visel A."/>
            <person name="Grigoriev I.V."/>
        </authorList>
    </citation>
    <scope>NUCLEOTIDE SEQUENCE [LARGE SCALE GENOMIC DNA]</scope>
    <source>
        <strain evidence="3 4">JEL800</strain>
    </source>
</reference>
<protein>
    <submittedName>
        <fullName evidence="3">Uncharacterized protein</fullName>
    </submittedName>
</protein>
<gene>
    <name evidence="3" type="ORF">BCR33DRAFT_772426</name>
</gene>
<keyword evidence="1" id="KW-0175">Coiled coil</keyword>
<keyword evidence="4" id="KW-1185">Reference proteome</keyword>
<dbReference type="EMBL" id="MCGO01000087">
    <property type="protein sequence ID" value="ORY29612.1"/>
    <property type="molecule type" value="Genomic_DNA"/>
</dbReference>
<evidence type="ECO:0000313" key="4">
    <source>
        <dbReference type="Proteomes" id="UP000193642"/>
    </source>
</evidence>
<dbReference type="Proteomes" id="UP000193642">
    <property type="component" value="Unassembled WGS sequence"/>
</dbReference>
<accession>A0A1Y2B448</accession>
<dbReference type="OrthoDB" id="2182324at2759"/>
<feature type="coiled-coil region" evidence="1">
    <location>
        <begin position="96"/>
        <end position="123"/>
    </location>
</feature>
<feature type="compositionally biased region" description="Polar residues" evidence="2">
    <location>
        <begin position="276"/>
        <end position="294"/>
    </location>
</feature>
<proteinExistence type="predicted"/>
<evidence type="ECO:0000313" key="3">
    <source>
        <dbReference type="EMBL" id="ORY29612.1"/>
    </source>
</evidence>
<evidence type="ECO:0000256" key="2">
    <source>
        <dbReference type="SAM" id="MobiDB-lite"/>
    </source>
</evidence>
<feature type="compositionally biased region" description="Low complexity" evidence="2">
    <location>
        <begin position="220"/>
        <end position="230"/>
    </location>
</feature>
<feature type="region of interest" description="Disordered" evidence="2">
    <location>
        <begin position="220"/>
        <end position="294"/>
    </location>
</feature>
<name>A0A1Y2B448_9FUNG</name>
<sequence>MPPRKDKVLLKIVAPPEVKKRGKKSESAASEEVEIQEKRRFVWTSDCKQALVNAYESRWNSVFSKPVSQSDAWEEICNEVVAAVPPITVNIQYLDAEKCKTKLKNIRTTVQDYTNNLDEACEKPEFYDQFRRFMRGSVVTQGPVKIRDSGTGTQPIMRTAADSLPAKLSINEEDSPKVASEEGLMIDFLATANKDSDFVQRQKRQTERLNTWIKQPFDLNSPIPLLSSSPTKNNAPELDRPDIPLPTCTIESTKIRKEDPEKPQPTPKQKRKREQATMTTTRSASLKSSSKPLI</sequence>